<keyword evidence="1" id="KW-0472">Membrane</keyword>
<keyword evidence="1" id="KW-1133">Transmembrane helix</keyword>
<evidence type="ECO:0000256" key="1">
    <source>
        <dbReference type="SAM" id="Phobius"/>
    </source>
</evidence>
<protein>
    <submittedName>
        <fullName evidence="2">Putative F0F1-ATPase subunit (Ca2+/Mg2+ transporter)</fullName>
    </submittedName>
</protein>
<dbReference type="EMBL" id="SMGK01000001">
    <property type="protein sequence ID" value="TCK75405.1"/>
    <property type="molecule type" value="Genomic_DNA"/>
</dbReference>
<dbReference type="InterPro" id="IPR032820">
    <property type="entry name" value="ATPase_put"/>
</dbReference>
<feature type="transmembrane region" description="Helical" evidence="1">
    <location>
        <begin position="51"/>
        <end position="69"/>
    </location>
</feature>
<gene>
    <name evidence="2" type="ORF">C7378_0388</name>
</gene>
<dbReference type="RefSeq" id="WP_131991140.1">
    <property type="nucleotide sequence ID" value="NZ_SMGK01000001.1"/>
</dbReference>
<accession>A0A4R1LAQ1</accession>
<comment type="caution">
    <text evidence="2">The sequence shown here is derived from an EMBL/GenBank/DDBJ whole genome shotgun (WGS) entry which is preliminary data.</text>
</comment>
<sequence length="80" mass="8566">MADGSNKKQGGGLHSLVKAERMMQIAFVLPAAVFIGWAAGALLDKWLHTSWIYIVGLIFGSVAGLVEAVRQALQMGDKKP</sequence>
<reference evidence="2 3" key="1">
    <citation type="submission" date="2019-03" db="EMBL/GenBank/DDBJ databases">
        <title>Genomic Encyclopedia of Type Strains, Phase IV (KMG-IV): sequencing the most valuable type-strain genomes for metagenomic binning, comparative biology and taxonomic classification.</title>
        <authorList>
            <person name="Goeker M."/>
        </authorList>
    </citation>
    <scope>NUCLEOTIDE SEQUENCE [LARGE SCALE GENOMIC DNA]</scope>
    <source>
        <strain evidence="2 3">DSM 103428</strain>
    </source>
</reference>
<evidence type="ECO:0000313" key="2">
    <source>
        <dbReference type="EMBL" id="TCK75405.1"/>
    </source>
</evidence>
<organism evidence="2 3">
    <name type="scientific">Acidipila rosea</name>
    <dbReference type="NCBI Taxonomy" id="768535"/>
    <lineage>
        <taxon>Bacteria</taxon>
        <taxon>Pseudomonadati</taxon>
        <taxon>Acidobacteriota</taxon>
        <taxon>Terriglobia</taxon>
        <taxon>Terriglobales</taxon>
        <taxon>Acidobacteriaceae</taxon>
        <taxon>Acidipila</taxon>
    </lineage>
</organism>
<name>A0A4R1LAQ1_9BACT</name>
<keyword evidence="1" id="KW-0812">Transmembrane</keyword>
<dbReference type="OrthoDB" id="122221at2"/>
<proteinExistence type="predicted"/>
<evidence type="ECO:0000313" key="3">
    <source>
        <dbReference type="Proteomes" id="UP000295210"/>
    </source>
</evidence>
<dbReference type="Pfam" id="PF09527">
    <property type="entry name" value="ATPase_gene1"/>
    <property type="match status" value="1"/>
</dbReference>
<keyword evidence="3" id="KW-1185">Reference proteome</keyword>
<dbReference type="AlphaFoldDB" id="A0A4R1LAQ1"/>
<dbReference type="Proteomes" id="UP000295210">
    <property type="component" value="Unassembled WGS sequence"/>
</dbReference>
<feature type="transmembrane region" description="Helical" evidence="1">
    <location>
        <begin position="21"/>
        <end position="39"/>
    </location>
</feature>